<dbReference type="STRING" id="512399.A8709_14210"/>
<dbReference type="GO" id="GO:0000166">
    <property type="term" value="F:nucleotide binding"/>
    <property type="evidence" value="ECO:0007669"/>
    <property type="project" value="InterPro"/>
</dbReference>
<evidence type="ECO:0000313" key="4">
    <source>
        <dbReference type="EMBL" id="OCT15248.1"/>
    </source>
</evidence>
<evidence type="ECO:0000259" key="2">
    <source>
        <dbReference type="Pfam" id="PF01408"/>
    </source>
</evidence>
<dbReference type="SUPFAM" id="SSF51735">
    <property type="entry name" value="NAD(P)-binding Rossmann-fold domains"/>
    <property type="match status" value="1"/>
</dbReference>
<dbReference type="Pfam" id="PF01408">
    <property type="entry name" value="GFO_IDH_MocA"/>
    <property type="match status" value="1"/>
</dbReference>
<dbReference type="AlphaFoldDB" id="A0A1C1A3X5"/>
<feature type="domain" description="Gfo/Idh/MocA-like oxidoreductase C-terminal" evidence="3">
    <location>
        <begin position="140"/>
        <end position="371"/>
    </location>
</feature>
<dbReference type="PANTHER" id="PTHR43377">
    <property type="entry name" value="BILIVERDIN REDUCTASE A"/>
    <property type="match status" value="1"/>
</dbReference>
<proteinExistence type="inferred from homology"/>
<evidence type="ECO:0000259" key="3">
    <source>
        <dbReference type="Pfam" id="PF02894"/>
    </source>
</evidence>
<dbReference type="InterPro" id="IPR051450">
    <property type="entry name" value="Gfo/Idh/MocA_Oxidoreductases"/>
</dbReference>
<accession>A0A1C1A3X5</accession>
<dbReference type="Proteomes" id="UP000093309">
    <property type="component" value="Unassembled WGS sequence"/>
</dbReference>
<sequence>MQRVTAILLGAGNRGAQSYAPYALNYPHELDIIAVAEPDEERRAAFLSAHKISEANSFSNWEQLLELPKLADIAIICTQDQMHYHPTLRALELGYHVLLEKPMSPSPEECVEMELMAKKNNRLLTICHVLRYTAFWTAMKRVIEDGQIGQIVNIQLNENVGNMHMAHSFVRGNWNNSDKSSPMILAKSCHDMDILSYIMGEPCERISSFGSLMHFKEENAPIGAPARCLDGCPAEATCQYYAPKYYLGTGRGWAAKFTTDTSLEGIIGALRTTPYGKCVYRSDNNVVDHQVVNMEFASGATAMFSMCGFTRDNTRILQIMGTKGDIRGNMEENEFTVHDFVTNENITIQVQASQEGHSGGDTGIMRSFLREVRTYAGGESESSASVSVRSHLMAFAAEESRLNGGKPVIIEDLHKSLRTQAANLKAQ</sequence>
<dbReference type="InterPro" id="IPR036291">
    <property type="entry name" value="NAD(P)-bd_dom_sf"/>
</dbReference>
<dbReference type="Pfam" id="PF02894">
    <property type="entry name" value="GFO_IDH_MocA_C"/>
    <property type="match status" value="1"/>
</dbReference>
<name>A0A1C1A3X5_9BACL</name>
<comment type="similarity">
    <text evidence="1">Belongs to the Gfo/Idh/MocA family.</text>
</comment>
<dbReference type="RefSeq" id="WP_065852159.1">
    <property type="nucleotide sequence ID" value="NZ_LYPC01000014.1"/>
</dbReference>
<dbReference type="InterPro" id="IPR000683">
    <property type="entry name" value="Gfo/Idh/MocA-like_OxRdtase_N"/>
</dbReference>
<feature type="domain" description="Gfo/Idh/MocA-like oxidoreductase N-terminal" evidence="2">
    <location>
        <begin position="8"/>
        <end position="126"/>
    </location>
</feature>
<evidence type="ECO:0000313" key="5">
    <source>
        <dbReference type="Proteomes" id="UP000093309"/>
    </source>
</evidence>
<dbReference type="SUPFAM" id="SSF55347">
    <property type="entry name" value="Glyceraldehyde-3-phosphate dehydrogenase-like, C-terminal domain"/>
    <property type="match status" value="1"/>
</dbReference>
<organism evidence="4 5">
    <name type="scientific">Paenibacillus pectinilyticus</name>
    <dbReference type="NCBI Taxonomy" id="512399"/>
    <lineage>
        <taxon>Bacteria</taxon>
        <taxon>Bacillati</taxon>
        <taxon>Bacillota</taxon>
        <taxon>Bacilli</taxon>
        <taxon>Bacillales</taxon>
        <taxon>Paenibacillaceae</taxon>
        <taxon>Paenibacillus</taxon>
    </lineage>
</organism>
<reference evidence="5" key="1">
    <citation type="submission" date="2016-05" db="EMBL/GenBank/DDBJ databases">
        <title>Paenibacillus oryzae. sp. nov., isolated from the rice root.</title>
        <authorList>
            <person name="Zhang J."/>
            <person name="Zhang X."/>
        </authorList>
    </citation>
    <scope>NUCLEOTIDE SEQUENCE [LARGE SCALE GENOMIC DNA]</scope>
    <source>
        <strain evidence="5">KCTC13222</strain>
    </source>
</reference>
<dbReference type="EMBL" id="LYPC01000014">
    <property type="protein sequence ID" value="OCT15248.1"/>
    <property type="molecule type" value="Genomic_DNA"/>
</dbReference>
<protein>
    <submittedName>
        <fullName evidence="4">Oxidoreductase</fullName>
    </submittedName>
</protein>
<dbReference type="Gene3D" id="3.30.360.10">
    <property type="entry name" value="Dihydrodipicolinate Reductase, domain 2"/>
    <property type="match status" value="1"/>
</dbReference>
<gene>
    <name evidence="4" type="ORF">A8709_14210</name>
</gene>
<keyword evidence="5" id="KW-1185">Reference proteome</keyword>
<evidence type="ECO:0000256" key="1">
    <source>
        <dbReference type="ARBA" id="ARBA00010928"/>
    </source>
</evidence>
<dbReference type="PANTHER" id="PTHR43377:SF2">
    <property type="entry name" value="BINDING ROSSMANN FOLD OXIDOREDUCTASE, PUTATIVE (AFU_ORTHOLOGUE AFUA_4G00560)-RELATED"/>
    <property type="match status" value="1"/>
</dbReference>
<dbReference type="Gene3D" id="3.40.50.720">
    <property type="entry name" value="NAD(P)-binding Rossmann-like Domain"/>
    <property type="match status" value="1"/>
</dbReference>
<comment type="caution">
    <text evidence="4">The sequence shown here is derived from an EMBL/GenBank/DDBJ whole genome shotgun (WGS) entry which is preliminary data.</text>
</comment>
<dbReference type="InterPro" id="IPR004104">
    <property type="entry name" value="Gfo/Idh/MocA-like_OxRdtase_C"/>
</dbReference>
<dbReference type="OrthoDB" id="9781031at2"/>